<dbReference type="AlphaFoldDB" id="A0A1H0CJX4"/>
<keyword evidence="1" id="KW-0812">Transmembrane</keyword>
<dbReference type="Pfam" id="PF20082">
    <property type="entry name" value="DUF6476"/>
    <property type="match status" value="1"/>
</dbReference>
<feature type="transmembrane region" description="Helical" evidence="1">
    <location>
        <begin position="25"/>
        <end position="46"/>
    </location>
</feature>
<keyword evidence="1" id="KW-0472">Membrane</keyword>
<organism evidence="2 3">
    <name type="scientific">Aureimonas jatrophae</name>
    <dbReference type="NCBI Taxonomy" id="1166073"/>
    <lineage>
        <taxon>Bacteria</taxon>
        <taxon>Pseudomonadati</taxon>
        <taxon>Pseudomonadota</taxon>
        <taxon>Alphaproteobacteria</taxon>
        <taxon>Hyphomicrobiales</taxon>
        <taxon>Aurantimonadaceae</taxon>
        <taxon>Aureimonas</taxon>
    </lineage>
</organism>
<evidence type="ECO:0000313" key="2">
    <source>
        <dbReference type="EMBL" id="SDN58170.1"/>
    </source>
</evidence>
<accession>A0A1H0CJX4</accession>
<evidence type="ECO:0000256" key="1">
    <source>
        <dbReference type="SAM" id="Phobius"/>
    </source>
</evidence>
<name>A0A1H0CJX4_9HYPH</name>
<gene>
    <name evidence="2" type="ORF">SAMN05192530_101342</name>
</gene>
<dbReference type="InterPro" id="IPR045519">
    <property type="entry name" value="DUF6476"/>
</dbReference>
<protein>
    <recommendedName>
        <fullName evidence="4">Fimbrial protein</fullName>
    </recommendedName>
</protein>
<dbReference type="Proteomes" id="UP000198793">
    <property type="component" value="Unassembled WGS sequence"/>
</dbReference>
<keyword evidence="3" id="KW-1185">Reference proteome</keyword>
<sequence>MTQTDGADEPLDPALEKVRRKMIRLLAVSIAVLMVGLIAVLSAVVYRAGRDGEETADGAPATPAEAVLSVPMGARITATAGLSRDRAMVVVETADGRQEILVLDAASGGLVSRTRLQAAQP</sequence>
<proteinExistence type="predicted"/>
<keyword evidence="1" id="KW-1133">Transmembrane helix</keyword>
<evidence type="ECO:0008006" key="4">
    <source>
        <dbReference type="Google" id="ProtNLM"/>
    </source>
</evidence>
<reference evidence="2 3" key="1">
    <citation type="submission" date="2016-10" db="EMBL/GenBank/DDBJ databases">
        <authorList>
            <person name="de Groot N.N."/>
        </authorList>
    </citation>
    <scope>NUCLEOTIDE SEQUENCE [LARGE SCALE GENOMIC DNA]</scope>
    <source>
        <strain evidence="3">L7-484,KACC 16230,DSM 25025</strain>
    </source>
</reference>
<evidence type="ECO:0000313" key="3">
    <source>
        <dbReference type="Proteomes" id="UP000198793"/>
    </source>
</evidence>
<dbReference type="EMBL" id="FNIT01000001">
    <property type="protein sequence ID" value="SDN58170.1"/>
    <property type="molecule type" value="Genomic_DNA"/>
</dbReference>
<dbReference type="RefSeq" id="WP_183193106.1">
    <property type="nucleotide sequence ID" value="NZ_FNIT01000001.1"/>
</dbReference>